<dbReference type="AlphaFoldDB" id="A0A480APS2"/>
<gene>
    <name evidence="8" type="ORF">AQPW35_14380</name>
</gene>
<comment type="caution">
    <text evidence="8">The sequence shown here is derived from an EMBL/GenBank/DDBJ whole genome shotgun (WGS) entry which is preliminary data.</text>
</comment>
<dbReference type="InterPro" id="IPR020846">
    <property type="entry name" value="MFS_dom"/>
</dbReference>
<evidence type="ECO:0000256" key="1">
    <source>
        <dbReference type="ARBA" id="ARBA00004651"/>
    </source>
</evidence>
<feature type="transmembrane region" description="Helical" evidence="6">
    <location>
        <begin position="326"/>
        <end position="349"/>
    </location>
</feature>
<keyword evidence="5 6" id="KW-0472">Membrane</keyword>
<evidence type="ECO:0000256" key="5">
    <source>
        <dbReference type="ARBA" id="ARBA00023136"/>
    </source>
</evidence>
<evidence type="ECO:0000313" key="8">
    <source>
        <dbReference type="EMBL" id="GCL62357.1"/>
    </source>
</evidence>
<feature type="transmembrane region" description="Helical" evidence="6">
    <location>
        <begin position="90"/>
        <end position="113"/>
    </location>
</feature>
<dbReference type="InterPro" id="IPR036259">
    <property type="entry name" value="MFS_trans_sf"/>
</dbReference>
<dbReference type="InterPro" id="IPR011701">
    <property type="entry name" value="MFS"/>
</dbReference>
<accession>A0A480APS2</accession>
<dbReference type="GO" id="GO:0022857">
    <property type="term" value="F:transmembrane transporter activity"/>
    <property type="evidence" value="ECO:0007669"/>
    <property type="project" value="InterPro"/>
</dbReference>
<keyword evidence="2" id="KW-1003">Cell membrane</keyword>
<organism evidence="8 9">
    <name type="scientific">Pseudaquabacterium pictum</name>
    <dbReference type="NCBI Taxonomy" id="2315236"/>
    <lineage>
        <taxon>Bacteria</taxon>
        <taxon>Pseudomonadati</taxon>
        <taxon>Pseudomonadota</taxon>
        <taxon>Betaproteobacteria</taxon>
        <taxon>Burkholderiales</taxon>
        <taxon>Sphaerotilaceae</taxon>
        <taxon>Pseudaquabacterium</taxon>
    </lineage>
</organism>
<protein>
    <submittedName>
        <fullName evidence="8">MFS transporter</fullName>
    </submittedName>
</protein>
<sequence length="445" mass="46435">MDEDRGVGAPRRWGLAPDDLLHDRVYRRLWLSILLSAVGNQVTLLALPLTAALLLQATPTQMGLLVAAEVLPFALFSLPAGVWLDRVRKLPVYLAGELTIALAVLTVPVAWWLGWLGMDWLYLVGFAIGSVNVVAGSASQIVLTQVVPRERLVEAHARNALASSGAEVAGPGLAGVLVKWLGAPVALLLDALLLALSAAILRGIRVTEVLQARRPGHGFQQELQAGLQFVRSQRLLVALALAVGGWQACHNAVLVVQILHASRGLGLSEQAIGLCYAALGVGTISASLYGNRLSDRIGPGPSLVLGFVLCGLGWLLPWLWPTGAAGVAAFVAMLLLAGTGGVLIFINFLAMRQAVTPVQLLGRMTATMRWLILLPAIPGALLGGWIGERFGLVQALGAAGGAAVLLALLAWRGGVIPAVRVLPSPADLHAAPPLPGPGPGPAQTT</sequence>
<proteinExistence type="predicted"/>
<dbReference type="Gene3D" id="1.20.1250.20">
    <property type="entry name" value="MFS general substrate transporter like domains"/>
    <property type="match status" value="1"/>
</dbReference>
<feature type="transmembrane region" description="Helical" evidence="6">
    <location>
        <begin position="29"/>
        <end position="55"/>
    </location>
</feature>
<feature type="transmembrane region" description="Helical" evidence="6">
    <location>
        <begin position="370"/>
        <end position="386"/>
    </location>
</feature>
<dbReference type="Pfam" id="PF07690">
    <property type="entry name" value="MFS_1"/>
    <property type="match status" value="2"/>
</dbReference>
<reference evidence="9" key="1">
    <citation type="submission" date="2019-03" db="EMBL/GenBank/DDBJ databases">
        <title>Aquabacterium pictum sp.nov., the first bacteriochlorophyll a-containing freshwater bacterium in the genus Aquabacterium of the class Betaproteobacteria.</title>
        <authorList>
            <person name="Hirose S."/>
            <person name="Tank M."/>
            <person name="Hara E."/>
            <person name="Tamaki H."/>
            <person name="Takaichi S."/>
            <person name="Haruta S."/>
            <person name="Hanada S."/>
        </authorList>
    </citation>
    <scope>NUCLEOTIDE SEQUENCE [LARGE SCALE GENOMIC DNA]</scope>
    <source>
        <strain evidence="9">W35</strain>
    </source>
</reference>
<keyword evidence="3 6" id="KW-0812">Transmembrane</keyword>
<feature type="transmembrane region" description="Helical" evidence="6">
    <location>
        <begin position="235"/>
        <end position="259"/>
    </location>
</feature>
<evidence type="ECO:0000313" key="9">
    <source>
        <dbReference type="Proteomes" id="UP000301751"/>
    </source>
</evidence>
<dbReference type="GO" id="GO:0005886">
    <property type="term" value="C:plasma membrane"/>
    <property type="evidence" value="ECO:0007669"/>
    <property type="project" value="UniProtKB-SubCell"/>
</dbReference>
<feature type="transmembrane region" description="Helical" evidence="6">
    <location>
        <begin position="271"/>
        <end position="290"/>
    </location>
</feature>
<keyword evidence="4 6" id="KW-1133">Transmembrane helix</keyword>
<feature type="domain" description="Major facilitator superfamily (MFS) profile" evidence="7">
    <location>
        <begin position="191"/>
        <end position="445"/>
    </location>
</feature>
<evidence type="ECO:0000256" key="3">
    <source>
        <dbReference type="ARBA" id="ARBA00022692"/>
    </source>
</evidence>
<dbReference type="SUPFAM" id="SSF103473">
    <property type="entry name" value="MFS general substrate transporter"/>
    <property type="match status" value="1"/>
</dbReference>
<dbReference type="PANTHER" id="PTHR23513">
    <property type="entry name" value="INTEGRAL MEMBRANE EFFLUX PROTEIN-RELATED"/>
    <property type="match status" value="1"/>
</dbReference>
<feature type="transmembrane region" description="Helical" evidence="6">
    <location>
        <begin position="181"/>
        <end position="204"/>
    </location>
</feature>
<feature type="transmembrane region" description="Helical" evidence="6">
    <location>
        <begin position="120"/>
        <end position="143"/>
    </location>
</feature>
<comment type="subcellular location">
    <subcellularLocation>
        <location evidence="1">Cell membrane</location>
        <topology evidence="1">Multi-pass membrane protein</topology>
    </subcellularLocation>
</comment>
<dbReference type="PANTHER" id="PTHR23513:SF6">
    <property type="entry name" value="MAJOR FACILITATOR SUPERFAMILY ASSOCIATED DOMAIN-CONTAINING PROTEIN"/>
    <property type="match status" value="1"/>
</dbReference>
<name>A0A480APS2_9BURK</name>
<dbReference type="OrthoDB" id="9815525at2"/>
<feature type="transmembrane region" description="Helical" evidence="6">
    <location>
        <begin position="302"/>
        <end position="320"/>
    </location>
</feature>
<dbReference type="CDD" id="cd06173">
    <property type="entry name" value="MFS_MefA_like"/>
    <property type="match status" value="1"/>
</dbReference>
<feature type="transmembrane region" description="Helical" evidence="6">
    <location>
        <begin position="392"/>
        <end position="411"/>
    </location>
</feature>
<dbReference type="Proteomes" id="UP000301751">
    <property type="component" value="Unassembled WGS sequence"/>
</dbReference>
<evidence type="ECO:0000259" key="7">
    <source>
        <dbReference type="PROSITE" id="PS50850"/>
    </source>
</evidence>
<evidence type="ECO:0000256" key="6">
    <source>
        <dbReference type="SAM" id="Phobius"/>
    </source>
</evidence>
<dbReference type="PROSITE" id="PS50850">
    <property type="entry name" value="MFS"/>
    <property type="match status" value="1"/>
</dbReference>
<evidence type="ECO:0000256" key="4">
    <source>
        <dbReference type="ARBA" id="ARBA00022989"/>
    </source>
</evidence>
<keyword evidence="9" id="KW-1185">Reference proteome</keyword>
<feature type="transmembrane region" description="Helical" evidence="6">
    <location>
        <begin position="62"/>
        <end position="84"/>
    </location>
</feature>
<dbReference type="EMBL" id="BJCL01000003">
    <property type="protein sequence ID" value="GCL62357.1"/>
    <property type="molecule type" value="Genomic_DNA"/>
</dbReference>
<evidence type="ECO:0000256" key="2">
    <source>
        <dbReference type="ARBA" id="ARBA00022475"/>
    </source>
</evidence>